<dbReference type="AlphaFoldDB" id="A0A915DDW1"/>
<dbReference type="InterPro" id="IPR011993">
    <property type="entry name" value="PH-like_dom_sf"/>
</dbReference>
<organism evidence="2 3">
    <name type="scientific">Ditylenchus dipsaci</name>
    <dbReference type="NCBI Taxonomy" id="166011"/>
    <lineage>
        <taxon>Eukaryota</taxon>
        <taxon>Metazoa</taxon>
        <taxon>Ecdysozoa</taxon>
        <taxon>Nematoda</taxon>
        <taxon>Chromadorea</taxon>
        <taxon>Rhabditida</taxon>
        <taxon>Tylenchina</taxon>
        <taxon>Tylenchomorpha</taxon>
        <taxon>Sphaerularioidea</taxon>
        <taxon>Anguinidae</taxon>
        <taxon>Anguininae</taxon>
        <taxon>Ditylenchus</taxon>
    </lineage>
</organism>
<dbReference type="PANTHER" id="PTHR47666:SF1">
    <property type="entry name" value="PROTEIN VASCULAR ASSOCIATED DEATH 1, CHLOROPLASTIC"/>
    <property type="match status" value="1"/>
</dbReference>
<dbReference type="PANTHER" id="PTHR47666">
    <property type="entry name" value="PROTEIN VASCULAR ASSOCIATED DEATH 1, CHLOROPLASTIC"/>
    <property type="match status" value="1"/>
</dbReference>
<feature type="domain" description="GRAM" evidence="1">
    <location>
        <begin position="120"/>
        <end position="187"/>
    </location>
</feature>
<name>A0A915DDW1_9BILA</name>
<dbReference type="SMART" id="SM00568">
    <property type="entry name" value="GRAM"/>
    <property type="match status" value="1"/>
</dbReference>
<dbReference type="Gene3D" id="2.30.29.30">
    <property type="entry name" value="Pleckstrin-homology domain (PH domain)/Phosphotyrosine-binding domain (PTB)"/>
    <property type="match status" value="1"/>
</dbReference>
<dbReference type="FunFam" id="2.30.29.30:FF:000013">
    <property type="entry name" value="Putative TBC1 domain family member 8B"/>
    <property type="match status" value="1"/>
</dbReference>
<protein>
    <submittedName>
        <fullName evidence="3">GRAM domain-containing protein</fullName>
    </submittedName>
</protein>
<accession>A0A915DDW1</accession>
<keyword evidence="2" id="KW-1185">Reference proteome</keyword>
<dbReference type="Pfam" id="PF02893">
    <property type="entry name" value="GRAM"/>
    <property type="match status" value="1"/>
</dbReference>
<sequence>MVWIKPEELFVGQTFWSNEYQNPYFILQRRKGHGPRDSHLCSILYHVENDDMEVSIVIAVGVDRKEIQENWDWLEKTLLPTLESFENEEDTRRFVLTKIEGLVKVDETALDEISSSAILQRFQTLFEMPPEEKLVNYYSCTYWRGRKPHQGKMYLSVNFMCFYSFLVGSQMKIKIRWTEITKLDTNTSLLLPQGFTIVTRDGTFDFSMFMNFNEAYRHTSQLLNLAMRQLIEEEGFSEDPILRHKFMTEGQKTLKEGRCVFCQTRFGC</sequence>
<reference evidence="3" key="1">
    <citation type="submission" date="2022-11" db="UniProtKB">
        <authorList>
            <consortium name="WormBaseParasite"/>
        </authorList>
    </citation>
    <scope>IDENTIFICATION</scope>
</reference>
<evidence type="ECO:0000313" key="2">
    <source>
        <dbReference type="Proteomes" id="UP000887574"/>
    </source>
</evidence>
<proteinExistence type="predicted"/>
<evidence type="ECO:0000313" key="3">
    <source>
        <dbReference type="WBParaSite" id="jg18571"/>
    </source>
</evidence>
<evidence type="ECO:0000259" key="1">
    <source>
        <dbReference type="SMART" id="SM00568"/>
    </source>
</evidence>
<dbReference type="WBParaSite" id="jg18571">
    <property type="protein sequence ID" value="jg18571"/>
    <property type="gene ID" value="jg18571"/>
</dbReference>
<dbReference type="Proteomes" id="UP000887574">
    <property type="component" value="Unplaced"/>
</dbReference>
<dbReference type="InterPro" id="IPR004182">
    <property type="entry name" value="GRAM"/>
</dbReference>